<dbReference type="EMBL" id="KN833027">
    <property type="protein sequence ID" value="KIM77227.1"/>
    <property type="molecule type" value="Genomic_DNA"/>
</dbReference>
<reference evidence="2 3" key="1">
    <citation type="submission" date="2014-04" db="EMBL/GenBank/DDBJ databases">
        <authorList>
            <consortium name="DOE Joint Genome Institute"/>
            <person name="Kuo A."/>
            <person name="Tarkka M."/>
            <person name="Buscot F."/>
            <person name="Kohler A."/>
            <person name="Nagy L.G."/>
            <person name="Floudas D."/>
            <person name="Copeland A."/>
            <person name="Barry K.W."/>
            <person name="Cichocki N."/>
            <person name="Veneault-Fourrey C."/>
            <person name="LaButti K."/>
            <person name="Lindquist E.A."/>
            <person name="Lipzen A."/>
            <person name="Lundell T."/>
            <person name="Morin E."/>
            <person name="Murat C."/>
            <person name="Sun H."/>
            <person name="Tunlid A."/>
            <person name="Henrissat B."/>
            <person name="Grigoriev I.V."/>
            <person name="Hibbett D.S."/>
            <person name="Martin F."/>
            <person name="Nordberg H.P."/>
            <person name="Cantor M.N."/>
            <person name="Hua S.X."/>
        </authorList>
    </citation>
    <scope>NUCLEOTIDE SEQUENCE [LARGE SCALE GENOMIC DNA]</scope>
    <source>
        <strain evidence="2 3">F 1598</strain>
    </source>
</reference>
<accession>A0A0C3BIP7</accession>
<evidence type="ECO:0000313" key="3">
    <source>
        <dbReference type="Proteomes" id="UP000054166"/>
    </source>
</evidence>
<name>A0A0C3BIP7_PILCF</name>
<proteinExistence type="predicted"/>
<feature type="compositionally biased region" description="Polar residues" evidence="1">
    <location>
        <begin position="64"/>
        <end position="77"/>
    </location>
</feature>
<reference evidence="3" key="2">
    <citation type="submission" date="2015-01" db="EMBL/GenBank/DDBJ databases">
        <title>Evolutionary Origins and Diversification of the Mycorrhizal Mutualists.</title>
        <authorList>
            <consortium name="DOE Joint Genome Institute"/>
            <consortium name="Mycorrhizal Genomics Consortium"/>
            <person name="Kohler A."/>
            <person name="Kuo A."/>
            <person name="Nagy L.G."/>
            <person name="Floudas D."/>
            <person name="Copeland A."/>
            <person name="Barry K.W."/>
            <person name="Cichocki N."/>
            <person name="Veneault-Fourrey C."/>
            <person name="LaButti K."/>
            <person name="Lindquist E.A."/>
            <person name="Lipzen A."/>
            <person name="Lundell T."/>
            <person name="Morin E."/>
            <person name="Murat C."/>
            <person name="Riley R."/>
            <person name="Ohm R."/>
            <person name="Sun H."/>
            <person name="Tunlid A."/>
            <person name="Henrissat B."/>
            <person name="Grigoriev I.V."/>
            <person name="Hibbett D.S."/>
            <person name="Martin F."/>
        </authorList>
    </citation>
    <scope>NUCLEOTIDE SEQUENCE [LARGE SCALE GENOMIC DNA]</scope>
    <source>
        <strain evidence="3">F 1598</strain>
    </source>
</reference>
<gene>
    <name evidence="2" type="ORF">PILCRDRAFT_825578</name>
</gene>
<protein>
    <submittedName>
        <fullName evidence="2">Uncharacterized protein</fullName>
    </submittedName>
</protein>
<dbReference type="InParanoid" id="A0A0C3BIP7"/>
<dbReference type="Proteomes" id="UP000054166">
    <property type="component" value="Unassembled WGS sequence"/>
</dbReference>
<dbReference type="AlphaFoldDB" id="A0A0C3BIP7"/>
<organism evidence="2 3">
    <name type="scientific">Piloderma croceum (strain F 1598)</name>
    <dbReference type="NCBI Taxonomy" id="765440"/>
    <lineage>
        <taxon>Eukaryota</taxon>
        <taxon>Fungi</taxon>
        <taxon>Dikarya</taxon>
        <taxon>Basidiomycota</taxon>
        <taxon>Agaricomycotina</taxon>
        <taxon>Agaricomycetes</taxon>
        <taxon>Agaricomycetidae</taxon>
        <taxon>Atheliales</taxon>
        <taxon>Atheliaceae</taxon>
        <taxon>Piloderma</taxon>
    </lineage>
</organism>
<evidence type="ECO:0000256" key="1">
    <source>
        <dbReference type="SAM" id="MobiDB-lite"/>
    </source>
</evidence>
<keyword evidence="3" id="KW-1185">Reference proteome</keyword>
<evidence type="ECO:0000313" key="2">
    <source>
        <dbReference type="EMBL" id="KIM77227.1"/>
    </source>
</evidence>
<sequence>MVLRQLVQVAVEIEKGYSEVGCTYCPTIGEIGWRTSRSQHLLSARVLVSPHSLDLTRLSEVPSLVTSGSASTSQTHADASKHGETSAVVPPKSRGLGPSRARLFMTF</sequence>
<dbReference type="HOGENOM" id="CLU_2210974_0_0_1"/>
<feature type="region of interest" description="Disordered" evidence="1">
    <location>
        <begin position="64"/>
        <end position="97"/>
    </location>
</feature>